<dbReference type="Gene3D" id="3.40.1810.10">
    <property type="entry name" value="Transcription factor, MADS-box"/>
    <property type="match status" value="1"/>
</dbReference>
<dbReference type="GO" id="GO:0046983">
    <property type="term" value="F:protein dimerization activity"/>
    <property type="evidence" value="ECO:0007669"/>
    <property type="project" value="InterPro"/>
</dbReference>
<keyword evidence="2" id="KW-0805">Transcription regulation</keyword>
<evidence type="ECO:0000256" key="6">
    <source>
        <dbReference type="SAM" id="Coils"/>
    </source>
</evidence>
<evidence type="ECO:0000256" key="2">
    <source>
        <dbReference type="ARBA" id="ARBA00023015"/>
    </source>
</evidence>
<dbReference type="PANTHER" id="PTHR11945">
    <property type="entry name" value="MADS BOX PROTEIN"/>
    <property type="match status" value="1"/>
</dbReference>
<feature type="domain" description="MADS-box" evidence="7">
    <location>
        <begin position="15"/>
        <end position="60"/>
    </location>
</feature>
<evidence type="ECO:0000256" key="1">
    <source>
        <dbReference type="ARBA" id="ARBA00004123"/>
    </source>
</evidence>
<name>A0AAP0IWR1_9MAGN</name>
<evidence type="ECO:0000256" key="3">
    <source>
        <dbReference type="ARBA" id="ARBA00023125"/>
    </source>
</evidence>
<protein>
    <recommendedName>
        <fullName evidence="7">MADS-box domain-containing protein</fullName>
    </recommendedName>
</protein>
<feature type="coiled-coil region" evidence="6">
    <location>
        <begin position="82"/>
        <end position="120"/>
    </location>
</feature>
<evidence type="ECO:0000313" key="8">
    <source>
        <dbReference type="EMBL" id="KAK9123282.1"/>
    </source>
</evidence>
<proteinExistence type="predicted"/>
<organism evidence="8 9">
    <name type="scientific">Stephania japonica</name>
    <dbReference type="NCBI Taxonomy" id="461633"/>
    <lineage>
        <taxon>Eukaryota</taxon>
        <taxon>Viridiplantae</taxon>
        <taxon>Streptophyta</taxon>
        <taxon>Embryophyta</taxon>
        <taxon>Tracheophyta</taxon>
        <taxon>Spermatophyta</taxon>
        <taxon>Magnoliopsida</taxon>
        <taxon>Ranunculales</taxon>
        <taxon>Menispermaceae</taxon>
        <taxon>Menispermoideae</taxon>
        <taxon>Cissampelideae</taxon>
        <taxon>Stephania</taxon>
    </lineage>
</organism>
<reference evidence="8 9" key="1">
    <citation type="submission" date="2024-01" db="EMBL/GenBank/DDBJ databases">
        <title>Genome assemblies of Stephania.</title>
        <authorList>
            <person name="Yang L."/>
        </authorList>
    </citation>
    <scope>NUCLEOTIDE SEQUENCE [LARGE SCALE GENOMIC DNA]</scope>
    <source>
        <strain evidence="8">QJT</strain>
        <tissue evidence="8">Leaf</tissue>
    </source>
</reference>
<keyword evidence="3" id="KW-0238">DNA-binding</keyword>
<gene>
    <name evidence="8" type="ORF">Sjap_012884</name>
</gene>
<dbReference type="EMBL" id="JBBNAE010000005">
    <property type="protein sequence ID" value="KAK9123282.1"/>
    <property type="molecule type" value="Genomic_DNA"/>
</dbReference>
<dbReference type="PANTHER" id="PTHR11945:SF534">
    <property type="entry name" value="MYOCYTE-SPECIFIC ENHANCER FACTOR 2"/>
    <property type="match status" value="1"/>
</dbReference>
<accession>A0AAP0IWR1</accession>
<dbReference type="Proteomes" id="UP001417504">
    <property type="component" value="Unassembled WGS sequence"/>
</dbReference>
<dbReference type="InterPro" id="IPR002100">
    <property type="entry name" value="TF_MADSbox"/>
</dbReference>
<evidence type="ECO:0000256" key="4">
    <source>
        <dbReference type="ARBA" id="ARBA00023163"/>
    </source>
</evidence>
<evidence type="ECO:0000313" key="9">
    <source>
        <dbReference type="Proteomes" id="UP001417504"/>
    </source>
</evidence>
<dbReference type="InterPro" id="IPR036879">
    <property type="entry name" value="TF_MADSbox_sf"/>
</dbReference>
<dbReference type="AlphaFoldDB" id="A0AAP0IWR1"/>
<dbReference type="Pfam" id="PF00319">
    <property type="entry name" value="SRF-TF"/>
    <property type="match status" value="1"/>
</dbReference>
<sequence>MEEEDSNREDSKNKQKQVTFSKRHISIFKKGSELCTLCDVDIVMGVFSLTGKPFTFSHPWFEHVFKRYFNNVNNIDVAIVLSPQEEQQVQQLQQHNEQHQKREEEMLKQLEIELKMKRLRIQNNVILDSNTSLDSRQQRSASFVVPCVQSHGATDGAAYWREEKARRRLAPCVQMARRYDEAVLLPLAIWHRGMPYPAPFLKNFCSFLLPAKFGRT</sequence>
<dbReference type="PROSITE" id="PS50066">
    <property type="entry name" value="MADS_BOX_2"/>
    <property type="match status" value="1"/>
</dbReference>
<dbReference type="SUPFAM" id="SSF55455">
    <property type="entry name" value="SRF-like"/>
    <property type="match status" value="1"/>
</dbReference>
<dbReference type="GO" id="GO:0000981">
    <property type="term" value="F:DNA-binding transcription factor activity, RNA polymerase II-specific"/>
    <property type="evidence" value="ECO:0007669"/>
    <property type="project" value="TreeGrafter"/>
</dbReference>
<evidence type="ECO:0000256" key="5">
    <source>
        <dbReference type="ARBA" id="ARBA00023242"/>
    </source>
</evidence>
<keyword evidence="6" id="KW-0175">Coiled coil</keyword>
<keyword evidence="9" id="KW-1185">Reference proteome</keyword>
<dbReference type="GO" id="GO:0000978">
    <property type="term" value="F:RNA polymerase II cis-regulatory region sequence-specific DNA binding"/>
    <property type="evidence" value="ECO:0007669"/>
    <property type="project" value="TreeGrafter"/>
</dbReference>
<dbReference type="PRINTS" id="PR00404">
    <property type="entry name" value="MADSDOMAIN"/>
</dbReference>
<keyword evidence="5" id="KW-0539">Nucleus</keyword>
<comment type="caution">
    <text evidence="8">The sequence shown here is derived from an EMBL/GenBank/DDBJ whole genome shotgun (WGS) entry which is preliminary data.</text>
</comment>
<comment type="subcellular location">
    <subcellularLocation>
        <location evidence="1">Nucleus</location>
    </subcellularLocation>
</comment>
<dbReference type="GO" id="GO:0005634">
    <property type="term" value="C:nucleus"/>
    <property type="evidence" value="ECO:0007669"/>
    <property type="project" value="UniProtKB-SubCell"/>
</dbReference>
<dbReference type="SMART" id="SM00432">
    <property type="entry name" value="MADS"/>
    <property type="match status" value="1"/>
</dbReference>
<keyword evidence="4" id="KW-0804">Transcription</keyword>
<evidence type="ECO:0000259" key="7">
    <source>
        <dbReference type="PROSITE" id="PS50066"/>
    </source>
</evidence>
<dbReference type="GO" id="GO:0045893">
    <property type="term" value="P:positive regulation of DNA-templated transcription"/>
    <property type="evidence" value="ECO:0007669"/>
    <property type="project" value="UniProtKB-ARBA"/>
</dbReference>